<accession>A0AAD3TPR8</accession>
<proteinExistence type="predicted"/>
<dbReference type="AlphaFoldDB" id="A0AAD3TPR8"/>
<dbReference type="FunFam" id="2.60.120.200:FF:000095">
    <property type="entry name" value="Lectin family integral membrane protein"/>
    <property type="match status" value="1"/>
</dbReference>
<sequence length="336" mass="37049">MRLSFALLALPFLSGALGAGAPPPPPVTDMIEKRTKLKTHSMYAPYVDSDLQNRWWDFGGDTVINTNKHVRLTQDRSSQSGWLWSRLPLASPNWQIEFEFNVDGKGTSMYGDGFAMWVTSGRAEPGPVFGNQDLFTGLAVFFDTYANSRHGYSFPRITAMLGDGRTPADLDGDNARHELAACSKNFRRRNVATKARLTYVKGKGLRLETQLDEWDKWDVCFDAPNVELPTNPYIGFSALTGDVADNHDIVSVSVYSATLHPQYRPAVQGVSAPLGQQPLQIGRDNLSGGRAPAKRGGAAGWFLFILKLIGVAAFIAFAVAAYRTYSAQKSRRPAYY</sequence>
<dbReference type="Proteomes" id="UP001222932">
    <property type="component" value="Unassembled WGS sequence"/>
</dbReference>
<dbReference type="GO" id="GO:0005789">
    <property type="term" value="C:endoplasmic reticulum membrane"/>
    <property type="evidence" value="ECO:0007669"/>
    <property type="project" value="TreeGrafter"/>
</dbReference>
<comment type="caution">
    <text evidence="9">The sequence shown here is derived from an EMBL/GenBank/DDBJ whole genome shotgun (WGS) entry which is preliminary data.</text>
</comment>
<dbReference type="Pfam" id="PF03388">
    <property type="entry name" value="Lectin_leg-like"/>
    <property type="match status" value="1"/>
</dbReference>
<name>A0AAD3TPR8_9TREE</name>
<dbReference type="GO" id="GO:0006888">
    <property type="term" value="P:endoplasmic reticulum to Golgi vesicle-mediated transport"/>
    <property type="evidence" value="ECO:0007669"/>
    <property type="project" value="TreeGrafter"/>
</dbReference>
<keyword evidence="4 6" id="KW-1133">Transmembrane helix</keyword>
<feature type="chain" id="PRO_5042136765" description="L-type lectin-like domain-containing protein" evidence="7">
    <location>
        <begin position="19"/>
        <end position="336"/>
    </location>
</feature>
<keyword evidence="2 6" id="KW-0812">Transmembrane</keyword>
<keyword evidence="5 6" id="KW-0472">Membrane</keyword>
<dbReference type="GO" id="GO:0005793">
    <property type="term" value="C:endoplasmic reticulum-Golgi intermediate compartment"/>
    <property type="evidence" value="ECO:0007669"/>
    <property type="project" value="TreeGrafter"/>
</dbReference>
<evidence type="ECO:0000256" key="4">
    <source>
        <dbReference type="ARBA" id="ARBA00022989"/>
    </source>
</evidence>
<evidence type="ECO:0000256" key="7">
    <source>
        <dbReference type="SAM" id="SignalP"/>
    </source>
</evidence>
<dbReference type="InterPro" id="IPR051136">
    <property type="entry name" value="Intracellular_Lectin-GPT"/>
</dbReference>
<dbReference type="Gene3D" id="2.60.120.200">
    <property type="match status" value="1"/>
</dbReference>
<feature type="domain" description="L-type lectin-like" evidence="8">
    <location>
        <begin position="34"/>
        <end position="257"/>
    </location>
</feature>
<dbReference type="SUPFAM" id="SSF49899">
    <property type="entry name" value="Concanavalin A-like lectins/glucanases"/>
    <property type="match status" value="1"/>
</dbReference>
<evidence type="ECO:0000256" key="1">
    <source>
        <dbReference type="ARBA" id="ARBA00004479"/>
    </source>
</evidence>
<evidence type="ECO:0000313" key="9">
    <source>
        <dbReference type="EMBL" id="GMK54748.1"/>
    </source>
</evidence>
<dbReference type="GO" id="GO:0005537">
    <property type="term" value="F:D-mannose binding"/>
    <property type="evidence" value="ECO:0007669"/>
    <property type="project" value="TreeGrafter"/>
</dbReference>
<dbReference type="InterPro" id="IPR005052">
    <property type="entry name" value="Lectin_leg"/>
</dbReference>
<evidence type="ECO:0000256" key="3">
    <source>
        <dbReference type="ARBA" id="ARBA00022729"/>
    </source>
</evidence>
<evidence type="ECO:0000256" key="2">
    <source>
        <dbReference type="ARBA" id="ARBA00022692"/>
    </source>
</evidence>
<organism evidence="9 10">
    <name type="scientific">Cutaneotrichosporon spelunceum</name>
    <dbReference type="NCBI Taxonomy" id="1672016"/>
    <lineage>
        <taxon>Eukaryota</taxon>
        <taxon>Fungi</taxon>
        <taxon>Dikarya</taxon>
        <taxon>Basidiomycota</taxon>
        <taxon>Agaricomycotina</taxon>
        <taxon>Tremellomycetes</taxon>
        <taxon>Trichosporonales</taxon>
        <taxon>Trichosporonaceae</taxon>
        <taxon>Cutaneotrichosporon</taxon>
    </lineage>
</organism>
<evidence type="ECO:0000259" key="8">
    <source>
        <dbReference type="PROSITE" id="PS51328"/>
    </source>
</evidence>
<dbReference type="GO" id="GO:0030134">
    <property type="term" value="C:COPII-coated ER to Golgi transport vesicle"/>
    <property type="evidence" value="ECO:0007669"/>
    <property type="project" value="TreeGrafter"/>
</dbReference>
<protein>
    <recommendedName>
        <fullName evidence="8">L-type lectin-like domain-containing protein</fullName>
    </recommendedName>
</protein>
<dbReference type="PANTHER" id="PTHR12223">
    <property type="entry name" value="VESICULAR MANNOSE-BINDING LECTIN"/>
    <property type="match status" value="1"/>
</dbReference>
<dbReference type="CDD" id="cd07308">
    <property type="entry name" value="lectin_leg-like"/>
    <property type="match status" value="1"/>
</dbReference>
<dbReference type="GO" id="GO:0000139">
    <property type="term" value="C:Golgi membrane"/>
    <property type="evidence" value="ECO:0007669"/>
    <property type="project" value="TreeGrafter"/>
</dbReference>
<dbReference type="InterPro" id="IPR013320">
    <property type="entry name" value="ConA-like_dom_sf"/>
</dbReference>
<gene>
    <name evidence="9" type="ORF">CspeluHIS016_0113340</name>
</gene>
<feature type="transmembrane region" description="Helical" evidence="6">
    <location>
        <begin position="301"/>
        <end position="322"/>
    </location>
</feature>
<keyword evidence="3 7" id="KW-0732">Signal</keyword>
<dbReference type="PANTHER" id="PTHR12223:SF45">
    <property type="entry name" value="RE50040P"/>
    <property type="match status" value="1"/>
</dbReference>
<feature type="signal peptide" evidence="7">
    <location>
        <begin position="1"/>
        <end position="18"/>
    </location>
</feature>
<dbReference type="PROSITE" id="PS51328">
    <property type="entry name" value="L_LECTIN_LIKE"/>
    <property type="match status" value="1"/>
</dbReference>
<evidence type="ECO:0000256" key="5">
    <source>
        <dbReference type="ARBA" id="ARBA00023136"/>
    </source>
</evidence>
<evidence type="ECO:0000313" key="10">
    <source>
        <dbReference type="Proteomes" id="UP001222932"/>
    </source>
</evidence>
<keyword evidence="10" id="KW-1185">Reference proteome</keyword>
<comment type="subcellular location">
    <subcellularLocation>
        <location evidence="1">Membrane</location>
        <topology evidence="1">Single-pass type I membrane protein</topology>
    </subcellularLocation>
</comment>
<evidence type="ECO:0000256" key="6">
    <source>
        <dbReference type="SAM" id="Phobius"/>
    </source>
</evidence>
<dbReference type="EMBL" id="BTCM01000001">
    <property type="protein sequence ID" value="GMK54748.1"/>
    <property type="molecule type" value="Genomic_DNA"/>
</dbReference>
<reference evidence="9" key="1">
    <citation type="journal article" date="2023" name="BMC Genomics">
        <title>Chromosome-level genome assemblies of Cutaneotrichosporon spp. (Trichosporonales, Basidiomycota) reveal imbalanced evolution between nucleotide sequences and chromosome synteny.</title>
        <authorList>
            <person name="Kobayashi Y."/>
            <person name="Kayamori A."/>
            <person name="Aoki K."/>
            <person name="Shiwa Y."/>
            <person name="Matsutani M."/>
            <person name="Fujita N."/>
            <person name="Sugita T."/>
            <person name="Iwasaki W."/>
            <person name="Tanaka N."/>
            <person name="Takashima M."/>
        </authorList>
    </citation>
    <scope>NUCLEOTIDE SEQUENCE</scope>
    <source>
        <strain evidence="9">HIS016</strain>
    </source>
</reference>
<reference evidence="9" key="2">
    <citation type="submission" date="2023-06" db="EMBL/GenBank/DDBJ databases">
        <authorList>
            <person name="Kobayashi Y."/>
            <person name="Kayamori A."/>
            <person name="Aoki K."/>
            <person name="Shiwa Y."/>
            <person name="Fujita N."/>
            <person name="Sugita T."/>
            <person name="Iwasaki W."/>
            <person name="Tanaka N."/>
            <person name="Takashima M."/>
        </authorList>
    </citation>
    <scope>NUCLEOTIDE SEQUENCE</scope>
    <source>
        <strain evidence="9">HIS016</strain>
    </source>
</reference>